<evidence type="ECO:0000256" key="2">
    <source>
        <dbReference type="ARBA" id="ARBA00012180"/>
    </source>
</evidence>
<dbReference type="EMBL" id="JAMKFB020000023">
    <property type="protein sequence ID" value="KAL0158889.1"/>
    <property type="molecule type" value="Genomic_DNA"/>
</dbReference>
<keyword evidence="3" id="KW-0479">Metal-binding</keyword>
<evidence type="ECO:0000259" key="5">
    <source>
        <dbReference type="PROSITE" id="PS50158"/>
    </source>
</evidence>
<dbReference type="SUPFAM" id="SSF57756">
    <property type="entry name" value="Retrovirus zinc finger-like domains"/>
    <property type="match status" value="1"/>
</dbReference>
<evidence type="ECO:0000256" key="3">
    <source>
        <dbReference type="PROSITE-ProRule" id="PRU00047"/>
    </source>
</evidence>
<dbReference type="Gene3D" id="2.40.70.10">
    <property type="entry name" value="Acid Proteases"/>
    <property type="match status" value="1"/>
</dbReference>
<organism evidence="7 8">
    <name type="scientific">Cirrhinus mrigala</name>
    <name type="common">Mrigala</name>
    <dbReference type="NCBI Taxonomy" id="683832"/>
    <lineage>
        <taxon>Eukaryota</taxon>
        <taxon>Metazoa</taxon>
        <taxon>Chordata</taxon>
        <taxon>Craniata</taxon>
        <taxon>Vertebrata</taxon>
        <taxon>Euteleostomi</taxon>
        <taxon>Actinopterygii</taxon>
        <taxon>Neopterygii</taxon>
        <taxon>Teleostei</taxon>
        <taxon>Ostariophysi</taxon>
        <taxon>Cypriniformes</taxon>
        <taxon>Cyprinidae</taxon>
        <taxon>Labeoninae</taxon>
        <taxon>Labeonini</taxon>
        <taxon>Cirrhinus</taxon>
    </lineage>
</organism>
<sequence length="659" mass="73699">MELTLLSFCVELVLDETLEHCPDMENVVLEGVRKDEEYNLIRIREGDEWKIAFSTSTGHYEYCVMPFGLANSPSVFQSFINDSTDPTDASRISFVCSLLTDKALEWATAVWGTDGSIFPTFDYFLRNFREVFDHPTGGKSAGEQLLVLTQGEGTAAEFALAFRTLAAQTTWVEDTLKLLFRRGLNAVLQAELACRDEGRSLKDFIELTIRIDQFDPFATSPTASFSALHSEPMQIRFTRLTPEERERRMRLRLCLYCGKPGHLRSTCPTRPGSPGNHAVSSNFPHFHSASCVVIPVKLTVTHKTIEVDALIDSGAAGNFMVTALTEDIIMQVDTHHSETLRFYVIHSPNHQLILGLPWLREHDPHISWSLGEIQQWGPHCPSHCIPAEPTVPENVATCTEPLISVPGLPTEYHDLALAFSKHKASQLPPHRPSDCAIDLIPGSTPPKGRIFPLSQPESEPMKKYIEEELAKGFIRPSTSPATAGFFFVKKKDGTLRPCIDYRGLNDITIKLRYPLPLVPAALEQLRWAKYFTKLDLRAAYNLIRIREGDEWKIALSTSTGHYEYCVMPFGLANSPSVFQSFINDVFRDMLDRCVIVYIDDMTLAGFPHRCGSDVANGSNWSIRITPTLIPACQLSLQNRIKAAAKKQLQSVLDPSGLSG</sequence>
<dbReference type="Gene3D" id="3.10.10.10">
    <property type="entry name" value="HIV Type 1 Reverse Transcriptase, subunit A, domain 1"/>
    <property type="match status" value="2"/>
</dbReference>
<dbReference type="AlphaFoldDB" id="A0ABD0NBB3"/>
<dbReference type="InterPro" id="IPR000477">
    <property type="entry name" value="RT_dom"/>
</dbReference>
<dbReference type="EC" id="3.1.26.4" evidence="2"/>
<dbReference type="InterPro" id="IPR021109">
    <property type="entry name" value="Peptidase_aspartic_dom_sf"/>
</dbReference>
<dbReference type="InterPro" id="IPR001878">
    <property type="entry name" value="Znf_CCHC"/>
</dbReference>
<dbReference type="GO" id="GO:0004523">
    <property type="term" value="F:RNA-DNA hybrid ribonuclease activity"/>
    <property type="evidence" value="ECO:0007669"/>
    <property type="project" value="UniProtKB-EC"/>
</dbReference>
<evidence type="ECO:0000313" key="7">
    <source>
        <dbReference type="EMBL" id="KAL0158889.1"/>
    </source>
</evidence>
<dbReference type="Pfam" id="PF03732">
    <property type="entry name" value="Retrotrans_gag"/>
    <property type="match status" value="1"/>
</dbReference>
<dbReference type="InterPro" id="IPR036875">
    <property type="entry name" value="Znf_CCHC_sf"/>
</dbReference>
<comment type="caution">
    <text evidence="7">The sequence shown here is derived from an EMBL/GenBank/DDBJ whole genome shotgun (WGS) entry which is preliminary data.</text>
</comment>
<dbReference type="PROSITE" id="PS50158">
    <property type="entry name" value="ZF_CCHC"/>
    <property type="match status" value="1"/>
</dbReference>
<keyword evidence="8" id="KW-1185">Reference proteome</keyword>
<dbReference type="CDD" id="cd00303">
    <property type="entry name" value="retropepsin_like"/>
    <property type="match status" value="1"/>
</dbReference>
<feature type="domain" description="CCHC-type" evidence="5">
    <location>
        <begin position="254"/>
        <end position="268"/>
    </location>
</feature>
<dbReference type="Pfam" id="PF00078">
    <property type="entry name" value="RVT_1"/>
    <property type="match status" value="1"/>
</dbReference>
<keyword evidence="4" id="KW-0732">Signal</keyword>
<keyword evidence="3" id="KW-0862">Zinc</keyword>
<feature type="signal peptide" evidence="4">
    <location>
        <begin position="1"/>
        <end position="15"/>
    </location>
</feature>
<name>A0ABD0NBB3_CIRMR</name>
<dbReference type="Gene3D" id="3.30.70.270">
    <property type="match status" value="2"/>
</dbReference>
<dbReference type="PROSITE" id="PS50878">
    <property type="entry name" value="RT_POL"/>
    <property type="match status" value="1"/>
</dbReference>
<dbReference type="InterPro" id="IPR043502">
    <property type="entry name" value="DNA/RNA_pol_sf"/>
</dbReference>
<keyword evidence="3" id="KW-0863">Zinc-finger</keyword>
<dbReference type="GO" id="GO:0008270">
    <property type="term" value="F:zinc ion binding"/>
    <property type="evidence" value="ECO:0007669"/>
    <property type="project" value="UniProtKB-KW"/>
</dbReference>
<dbReference type="InterPro" id="IPR032567">
    <property type="entry name" value="RTL1-rel"/>
</dbReference>
<gene>
    <name evidence="7" type="ORF">M9458_046965</name>
</gene>
<dbReference type="Gene3D" id="4.10.60.10">
    <property type="entry name" value="Zinc finger, CCHC-type"/>
    <property type="match status" value="1"/>
</dbReference>
<accession>A0ABD0NBB3</accession>
<proteinExistence type="inferred from homology"/>
<dbReference type="InterPro" id="IPR005162">
    <property type="entry name" value="Retrotrans_gag_dom"/>
</dbReference>
<protein>
    <recommendedName>
        <fullName evidence="2">ribonuclease H</fullName>
        <ecNumber evidence="2">3.1.26.4</ecNumber>
    </recommendedName>
</protein>
<evidence type="ECO:0000256" key="1">
    <source>
        <dbReference type="ARBA" id="ARBA00010879"/>
    </source>
</evidence>
<dbReference type="SUPFAM" id="SSF56672">
    <property type="entry name" value="DNA/RNA polymerases"/>
    <property type="match status" value="2"/>
</dbReference>
<dbReference type="Proteomes" id="UP001529510">
    <property type="component" value="Unassembled WGS sequence"/>
</dbReference>
<dbReference type="PANTHER" id="PTHR15503">
    <property type="entry name" value="LDOC1 RELATED"/>
    <property type="match status" value="1"/>
</dbReference>
<dbReference type="CDD" id="cd01647">
    <property type="entry name" value="RT_LTR"/>
    <property type="match status" value="1"/>
</dbReference>
<evidence type="ECO:0000256" key="4">
    <source>
        <dbReference type="SAM" id="SignalP"/>
    </source>
</evidence>
<dbReference type="InterPro" id="IPR043128">
    <property type="entry name" value="Rev_trsase/Diguanyl_cyclase"/>
</dbReference>
<dbReference type="PANTHER" id="PTHR15503:SF22">
    <property type="entry name" value="TRANSPOSON TY3-I GAG POLYPROTEIN"/>
    <property type="match status" value="1"/>
</dbReference>
<comment type="similarity">
    <text evidence="1">Belongs to the beta type-B retroviral polymerase family. HERV class-II K(HML-2) pol subfamily.</text>
</comment>
<dbReference type="SMART" id="SM00343">
    <property type="entry name" value="ZnF_C2HC"/>
    <property type="match status" value="1"/>
</dbReference>
<feature type="chain" id="PRO_5044796079" description="ribonuclease H" evidence="4">
    <location>
        <begin position="16"/>
        <end position="659"/>
    </location>
</feature>
<evidence type="ECO:0000259" key="6">
    <source>
        <dbReference type="PROSITE" id="PS50878"/>
    </source>
</evidence>
<evidence type="ECO:0000313" key="8">
    <source>
        <dbReference type="Proteomes" id="UP001529510"/>
    </source>
</evidence>
<feature type="domain" description="Reverse transcriptase" evidence="6">
    <location>
        <begin position="469"/>
        <end position="659"/>
    </location>
</feature>
<reference evidence="7 8" key="1">
    <citation type="submission" date="2024-05" db="EMBL/GenBank/DDBJ databases">
        <title>Genome sequencing and assembly of Indian major carp, Cirrhinus mrigala (Hamilton, 1822).</title>
        <authorList>
            <person name="Mohindra V."/>
            <person name="Chowdhury L.M."/>
            <person name="Lal K."/>
            <person name="Jena J.K."/>
        </authorList>
    </citation>
    <scope>NUCLEOTIDE SEQUENCE [LARGE SCALE GENOMIC DNA]</scope>
    <source>
        <strain evidence="7">CM1030</strain>
        <tissue evidence="7">Blood</tissue>
    </source>
</reference>